<dbReference type="GO" id="GO:0006950">
    <property type="term" value="P:response to stress"/>
    <property type="evidence" value="ECO:0007669"/>
    <property type="project" value="TreeGrafter"/>
</dbReference>
<proteinExistence type="predicted"/>
<reference evidence="3" key="1">
    <citation type="journal article" date="2014" name="Int. J. Syst. Evol. Microbiol.">
        <title>Complete genome sequence of Corynebacterium casei LMG S-19264T (=DSM 44701T), isolated from a smear-ripened cheese.</title>
        <authorList>
            <consortium name="US DOE Joint Genome Institute (JGI-PGF)"/>
            <person name="Walter F."/>
            <person name="Albersmeier A."/>
            <person name="Kalinowski J."/>
            <person name="Ruckert C."/>
        </authorList>
    </citation>
    <scope>NUCLEOTIDE SEQUENCE</scope>
    <source>
        <strain evidence="3">JCM 4369</strain>
    </source>
</reference>
<evidence type="ECO:0000313" key="3">
    <source>
        <dbReference type="EMBL" id="GGU97078.1"/>
    </source>
</evidence>
<name>A0A918ID91_9ACTN</name>
<feature type="compositionally biased region" description="Low complexity" evidence="1">
    <location>
        <begin position="172"/>
        <end position="202"/>
    </location>
</feature>
<keyword evidence="4" id="KW-1185">Reference proteome</keyword>
<reference evidence="3" key="2">
    <citation type="submission" date="2020-09" db="EMBL/GenBank/DDBJ databases">
        <authorList>
            <person name="Sun Q."/>
            <person name="Ohkuma M."/>
        </authorList>
    </citation>
    <scope>NUCLEOTIDE SEQUENCE</scope>
    <source>
        <strain evidence="3">JCM 4369</strain>
    </source>
</reference>
<accession>A0A918ID91</accession>
<sequence>MAAFRSRPSTDEAARMTATAAELLEMLSGRTSTAPASAPQVRVLLVLEHHDGINLRTLAAILGTAPPSASRLCDRLQTSGLLEREAGEADRREVRLRLSGTGRSFLADLRARREGEMAAVLSAMPPAKAQALLEGLEAFCAAASSRVLGRDDAGTAAEDDEGRAAEDVAGNRGTAGRSAVAGRGARAADGPGAGLGQAPAGAEWLGAAGHRPA</sequence>
<dbReference type="PANTHER" id="PTHR33164:SF103">
    <property type="entry name" value="REGULATORY PROTEIN MARR"/>
    <property type="match status" value="1"/>
</dbReference>
<feature type="region of interest" description="Disordered" evidence="1">
    <location>
        <begin position="152"/>
        <end position="213"/>
    </location>
</feature>
<dbReference type="InterPro" id="IPR036390">
    <property type="entry name" value="WH_DNA-bd_sf"/>
</dbReference>
<dbReference type="SMART" id="SM00347">
    <property type="entry name" value="HTH_MARR"/>
    <property type="match status" value="1"/>
</dbReference>
<dbReference type="SUPFAM" id="SSF46785">
    <property type="entry name" value="Winged helix' DNA-binding domain"/>
    <property type="match status" value="1"/>
</dbReference>
<dbReference type="GO" id="GO:0003700">
    <property type="term" value="F:DNA-binding transcription factor activity"/>
    <property type="evidence" value="ECO:0007669"/>
    <property type="project" value="InterPro"/>
</dbReference>
<dbReference type="InterPro" id="IPR000835">
    <property type="entry name" value="HTH_MarR-typ"/>
</dbReference>
<gene>
    <name evidence="3" type="ORF">GCM10010260_35990</name>
</gene>
<evidence type="ECO:0000256" key="1">
    <source>
        <dbReference type="SAM" id="MobiDB-lite"/>
    </source>
</evidence>
<dbReference type="EMBL" id="BMTD01000007">
    <property type="protein sequence ID" value="GGU97078.1"/>
    <property type="molecule type" value="Genomic_DNA"/>
</dbReference>
<dbReference type="PROSITE" id="PS50995">
    <property type="entry name" value="HTH_MARR_2"/>
    <property type="match status" value="1"/>
</dbReference>
<organism evidence="3 4">
    <name type="scientific">Streptomyces filipinensis</name>
    <dbReference type="NCBI Taxonomy" id="66887"/>
    <lineage>
        <taxon>Bacteria</taxon>
        <taxon>Bacillati</taxon>
        <taxon>Actinomycetota</taxon>
        <taxon>Actinomycetes</taxon>
        <taxon>Kitasatosporales</taxon>
        <taxon>Streptomycetaceae</taxon>
        <taxon>Streptomyces</taxon>
    </lineage>
</organism>
<dbReference type="InterPro" id="IPR039422">
    <property type="entry name" value="MarR/SlyA-like"/>
</dbReference>
<dbReference type="Gene3D" id="1.10.10.10">
    <property type="entry name" value="Winged helix-like DNA-binding domain superfamily/Winged helix DNA-binding domain"/>
    <property type="match status" value="1"/>
</dbReference>
<comment type="caution">
    <text evidence="3">The sequence shown here is derived from an EMBL/GenBank/DDBJ whole genome shotgun (WGS) entry which is preliminary data.</text>
</comment>
<dbReference type="PANTHER" id="PTHR33164">
    <property type="entry name" value="TRANSCRIPTIONAL REGULATOR, MARR FAMILY"/>
    <property type="match status" value="1"/>
</dbReference>
<evidence type="ECO:0000313" key="4">
    <source>
        <dbReference type="Proteomes" id="UP000618795"/>
    </source>
</evidence>
<dbReference type="InterPro" id="IPR036388">
    <property type="entry name" value="WH-like_DNA-bd_sf"/>
</dbReference>
<protein>
    <recommendedName>
        <fullName evidence="2">HTH marR-type domain-containing protein</fullName>
    </recommendedName>
</protein>
<dbReference type="AlphaFoldDB" id="A0A918ID91"/>
<dbReference type="Pfam" id="PF12802">
    <property type="entry name" value="MarR_2"/>
    <property type="match status" value="1"/>
</dbReference>
<feature type="domain" description="HTH marR-type" evidence="2">
    <location>
        <begin position="1"/>
        <end position="141"/>
    </location>
</feature>
<dbReference type="Proteomes" id="UP000618795">
    <property type="component" value="Unassembled WGS sequence"/>
</dbReference>
<evidence type="ECO:0000259" key="2">
    <source>
        <dbReference type="PROSITE" id="PS50995"/>
    </source>
</evidence>